<keyword evidence="3" id="KW-1185">Reference proteome</keyword>
<name>A0A0C3QQS8_9AGAM</name>
<gene>
    <name evidence="2" type="ORF">M407DRAFT_159428</name>
</gene>
<evidence type="ECO:0000256" key="1">
    <source>
        <dbReference type="SAM" id="MobiDB-lite"/>
    </source>
</evidence>
<dbReference type="EMBL" id="KN822976">
    <property type="protein sequence ID" value="KIO29979.1"/>
    <property type="molecule type" value="Genomic_DNA"/>
</dbReference>
<accession>A0A0C3QQS8</accession>
<feature type="region of interest" description="Disordered" evidence="1">
    <location>
        <begin position="254"/>
        <end position="280"/>
    </location>
</feature>
<evidence type="ECO:0000313" key="2">
    <source>
        <dbReference type="EMBL" id="KIO29979.1"/>
    </source>
</evidence>
<proteinExistence type="predicted"/>
<feature type="compositionally biased region" description="Basic and acidic residues" evidence="1">
    <location>
        <begin position="214"/>
        <end position="231"/>
    </location>
</feature>
<sequence length="393" mass="42916">MELGPNAEMSLAQEDESMAVVEVSQRLESLDMNPTAEDAYEQAVLSQARGNGSSSSVDSAVASLKTHVPAPTIVTTDHYREFLELLYSRFTQSVAPLPKVITKSFNTPPPRATLQEVDADGKVKEPNATSPPNTVARSSNSRVSYVPSSRSYSKPTPPANPARRRTTSAPSNPSSTATSLSLVRRQVTSTFDDLGSMMKVAEGMMDYMRTDMEEEMKRRRRRAREDNHQMDTSDDDEPLTRKVPVARSTAWYSATGSPLSQDPSVSSNLHIPPNGQRKLITPRRLRTRLSGPVSPLTTIPESTEPGQALSSDAIEKCTSSLTTLKLDDASKSVQPMIPKPTAQISTPPVLASNPIRLYVGYNRDCTVRSSFVFGTDMVSTPSAYNPTSYEIVL</sequence>
<feature type="region of interest" description="Disordered" evidence="1">
    <location>
        <begin position="101"/>
        <end position="184"/>
    </location>
</feature>
<reference evidence="3" key="2">
    <citation type="submission" date="2015-01" db="EMBL/GenBank/DDBJ databases">
        <title>Evolutionary Origins and Diversification of the Mycorrhizal Mutualists.</title>
        <authorList>
            <consortium name="DOE Joint Genome Institute"/>
            <consortium name="Mycorrhizal Genomics Consortium"/>
            <person name="Kohler A."/>
            <person name="Kuo A."/>
            <person name="Nagy L.G."/>
            <person name="Floudas D."/>
            <person name="Copeland A."/>
            <person name="Barry K.W."/>
            <person name="Cichocki N."/>
            <person name="Veneault-Fourrey C."/>
            <person name="LaButti K."/>
            <person name="Lindquist E.A."/>
            <person name="Lipzen A."/>
            <person name="Lundell T."/>
            <person name="Morin E."/>
            <person name="Murat C."/>
            <person name="Riley R."/>
            <person name="Ohm R."/>
            <person name="Sun H."/>
            <person name="Tunlid A."/>
            <person name="Henrissat B."/>
            <person name="Grigoriev I.V."/>
            <person name="Hibbett D.S."/>
            <person name="Martin F."/>
        </authorList>
    </citation>
    <scope>NUCLEOTIDE SEQUENCE [LARGE SCALE GENOMIC DNA]</scope>
    <source>
        <strain evidence="3">MUT 4182</strain>
    </source>
</reference>
<feature type="compositionally biased region" description="Polar residues" evidence="1">
    <location>
        <begin position="127"/>
        <end position="136"/>
    </location>
</feature>
<reference evidence="2 3" key="1">
    <citation type="submission" date="2014-04" db="EMBL/GenBank/DDBJ databases">
        <authorList>
            <consortium name="DOE Joint Genome Institute"/>
            <person name="Kuo A."/>
            <person name="Girlanda M."/>
            <person name="Perotto S."/>
            <person name="Kohler A."/>
            <person name="Nagy L.G."/>
            <person name="Floudas D."/>
            <person name="Copeland A."/>
            <person name="Barry K.W."/>
            <person name="Cichocki N."/>
            <person name="Veneault-Fourrey C."/>
            <person name="LaButti K."/>
            <person name="Lindquist E.A."/>
            <person name="Lipzen A."/>
            <person name="Lundell T."/>
            <person name="Morin E."/>
            <person name="Murat C."/>
            <person name="Sun H."/>
            <person name="Tunlid A."/>
            <person name="Henrissat B."/>
            <person name="Grigoriev I.V."/>
            <person name="Hibbett D.S."/>
            <person name="Martin F."/>
            <person name="Nordberg H.P."/>
            <person name="Cantor M.N."/>
            <person name="Hua S.X."/>
        </authorList>
    </citation>
    <scope>NUCLEOTIDE SEQUENCE [LARGE SCALE GENOMIC DNA]</scope>
    <source>
        <strain evidence="2 3">MUT 4182</strain>
    </source>
</reference>
<evidence type="ECO:0000313" key="3">
    <source>
        <dbReference type="Proteomes" id="UP000054248"/>
    </source>
</evidence>
<feature type="compositionally biased region" description="Polar residues" evidence="1">
    <location>
        <begin position="254"/>
        <end position="269"/>
    </location>
</feature>
<dbReference type="OrthoDB" id="3208643at2759"/>
<dbReference type="AlphaFoldDB" id="A0A0C3QQS8"/>
<organism evidence="2 3">
    <name type="scientific">Tulasnella calospora MUT 4182</name>
    <dbReference type="NCBI Taxonomy" id="1051891"/>
    <lineage>
        <taxon>Eukaryota</taxon>
        <taxon>Fungi</taxon>
        <taxon>Dikarya</taxon>
        <taxon>Basidiomycota</taxon>
        <taxon>Agaricomycotina</taxon>
        <taxon>Agaricomycetes</taxon>
        <taxon>Cantharellales</taxon>
        <taxon>Tulasnellaceae</taxon>
        <taxon>Tulasnella</taxon>
    </lineage>
</organism>
<protein>
    <submittedName>
        <fullName evidence="2">Uncharacterized protein</fullName>
    </submittedName>
</protein>
<dbReference type="HOGENOM" id="CLU_702474_0_0_1"/>
<feature type="compositionally biased region" description="Low complexity" evidence="1">
    <location>
        <begin position="137"/>
        <end position="153"/>
    </location>
</feature>
<feature type="compositionally biased region" description="Low complexity" evidence="1">
    <location>
        <begin position="167"/>
        <end position="182"/>
    </location>
</feature>
<dbReference type="Proteomes" id="UP000054248">
    <property type="component" value="Unassembled WGS sequence"/>
</dbReference>
<feature type="region of interest" description="Disordered" evidence="1">
    <location>
        <begin position="214"/>
        <end position="239"/>
    </location>
</feature>